<accession>A0A085Z2B4</accession>
<name>A0A085Z2B4_9FLAO</name>
<keyword evidence="2" id="KW-1185">Reference proteome</keyword>
<dbReference type="STRING" id="236814.IX39_14175"/>
<comment type="caution">
    <text evidence="1">The sequence shown here is derived from an EMBL/GenBank/DDBJ whole genome shotgun (WGS) entry which is preliminary data.</text>
</comment>
<protein>
    <submittedName>
        <fullName evidence="1">Uncharacterized protein</fullName>
    </submittedName>
</protein>
<dbReference type="RefSeq" id="WP_034677815.1">
    <property type="nucleotide sequence ID" value="NZ_FPAP01000002.1"/>
</dbReference>
<organism evidence="1 2">
    <name type="scientific">Chryseobacterium formosense</name>
    <dbReference type="NCBI Taxonomy" id="236814"/>
    <lineage>
        <taxon>Bacteria</taxon>
        <taxon>Pseudomonadati</taxon>
        <taxon>Bacteroidota</taxon>
        <taxon>Flavobacteriia</taxon>
        <taxon>Flavobacteriales</taxon>
        <taxon>Weeksellaceae</taxon>
        <taxon>Chryseobacterium group</taxon>
        <taxon>Chryseobacterium</taxon>
    </lineage>
</organism>
<evidence type="ECO:0000313" key="2">
    <source>
        <dbReference type="Proteomes" id="UP000028713"/>
    </source>
</evidence>
<reference evidence="1 2" key="1">
    <citation type="submission" date="2014-07" db="EMBL/GenBank/DDBJ databases">
        <title>Genome of Chryseobacterium formosense LMG 24722.</title>
        <authorList>
            <person name="Pipes S.E."/>
            <person name="Stropko S.J."/>
            <person name="Newman J.D."/>
        </authorList>
    </citation>
    <scope>NUCLEOTIDE SEQUENCE [LARGE SCALE GENOMIC DNA]</scope>
    <source>
        <strain evidence="1 2">LMG 24722</strain>
    </source>
</reference>
<dbReference type="Proteomes" id="UP000028713">
    <property type="component" value="Unassembled WGS sequence"/>
</dbReference>
<dbReference type="OrthoDB" id="4378831at2"/>
<dbReference type="EMBL" id="JPRP01000002">
    <property type="protein sequence ID" value="KFE98577.1"/>
    <property type="molecule type" value="Genomic_DNA"/>
</dbReference>
<sequence length="134" mass="15771">MAFLEPDNPSLNIKYPEEYIYPVGDGKQKDLKTYYELLKKMAEHGWVNKDGKLITYPNLIDEQSHYNISSEMNSYLMRNFIHLSANFNAPLADALDHYNFVYANVPHFTDEKEFKNPPYKREYYTPVLAAYDKS</sequence>
<dbReference type="AlphaFoldDB" id="A0A085Z2B4"/>
<proteinExistence type="predicted"/>
<gene>
    <name evidence="1" type="ORF">IX39_14175</name>
</gene>
<evidence type="ECO:0000313" key="1">
    <source>
        <dbReference type="EMBL" id="KFE98577.1"/>
    </source>
</evidence>